<dbReference type="InterPro" id="IPR007492">
    <property type="entry name" value="LytTR_DNA-bd_dom"/>
</dbReference>
<protein>
    <submittedName>
        <fullName evidence="2">LytTR family transcriptional regulator DNA-binding domain-containing protein</fullName>
    </submittedName>
</protein>
<comment type="caution">
    <text evidence="2">The sequence shown here is derived from an EMBL/GenBank/DDBJ whole genome shotgun (WGS) entry which is preliminary data.</text>
</comment>
<dbReference type="Proteomes" id="UP000823933">
    <property type="component" value="Unassembled WGS sequence"/>
</dbReference>
<dbReference type="PROSITE" id="PS50930">
    <property type="entry name" value="HTH_LYTTR"/>
    <property type="match status" value="1"/>
</dbReference>
<evidence type="ECO:0000313" key="2">
    <source>
        <dbReference type="EMBL" id="HIW08774.1"/>
    </source>
</evidence>
<name>A0A9D1Q9Z8_9FIRM</name>
<keyword evidence="2" id="KW-0238">DNA-binding</keyword>
<reference evidence="2" key="1">
    <citation type="journal article" date="2021" name="PeerJ">
        <title>Extensive microbial diversity within the chicken gut microbiome revealed by metagenomics and culture.</title>
        <authorList>
            <person name="Gilroy R."/>
            <person name="Ravi A."/>
            <person name="Getino M."/>
            <person name="Pursley I."/>
            <person name="Horton D.L."/>
            <person name="Alikhan N.F."/>
            <person name="Baker D."/>
            <person name="Gharbi K."/>
            <person name="Hall N."/>
            <person name="Watson M."/>
            <person name="Adriaenssens E.M."/>
            <person name="Foster-Nyarko E."/>
            <person name="Jarju S."/>
            <person name="Secka A."/>
            <person name="Antonio M."/>
            <person name="Oren A."/>
            <person name="Chaudhuri R.R."/>
            <person name="La Ragione R."/>
            <person name="Hildebrand F."/>
            <person name="Pallen M.J."/>
        </authorList>
    </citation>
    <scope>NUCLEOTIDE SEQUENCE</scope>
    <source>
        <strain evidence="2">ChiHcolR34-3080</strain>
    </source>
</reference>
<dbReference type="EMBL" id="DXHQ01000062">
    <property type="protein sequence ID" value="HIW08774.1"/>
    <property type="molecule type" value="Genomic_DNA"/>
</dbReference>
<accession>A0A9D1Q9Z8</accession>
<dbReference type="Pfam" id="PF04397">
    <property type="entry name" value="LytTR"/>
    <property type="match status" value="1"/>
</dbReference>
<gene>
    <name evidence="2" type="ORF">H9890_05155</name>
</gene>
<dbReference type="AlphaFoldDB" id="A0A9D1Q9Z8"/>
<sequence length="246" mass="26751">MLFHIAVCAGDPALRTVLRRHCEDYFARRADGCAVELFDSPAALLEQDAAGGRYELYLVELAGTAGALPFGLAAAMELRQRGRRAPLAFAARSPAWAYYAFRADAMQYLLCPVRYEMIAALLDRAVQPEYAPALALPTAAGLRVLPFARIEYVECTQHIVHFHLTTGEAVASLSQRAPFLRLAAPLLADGRFVQTHRSYLVNLAEVRLVAPGEVQTVTGARLPLPHGREAAVRQALADWHGGAFGG</sequence>
<evidence type="ECO:0000259" key="1">
    <source>
        <dbReference type="PROSITE" id="PS50930"/>
    </source>
</evidence>
<dbReference type="Gene3D" id="2.40.50.1020">
    <property type="entry name" value="LytTr DNA-binding domain"/>
    <property type="match status" value="1"/>
</dbReference>
<dbReference type="GO" id="GO:0003677">
    <property type="term" value="F:DNA binding"/>
    <property type="evidence" value="ECO:0007669"/>
    <property type="project" value="UniProtKB-KW"/>
</dbReference>
<reference evidence="2" key="2">
    <citation type="submission" date="2021-04" db="EMBL/GenBank/DDBJ databases">
        <authorList>
            <person name="Gilroy R."/>
        </authorList>
    </citation>
    <scope>NUCLEOTIDE SEQUENCE</scope>
    <source>
        <strain evidence="2">ChiHcolR34-3080</strain>
    </source>
</reference>
<dbReference type="SMART" id="SM00850">
    <property type="entry name" value="LytTR"/>
    <property type="match status" value="1"/>
</dbReference>
<proteinExistence type="predicted"/>
<feature type="domain" description="HTH LytTR-type" evidence="1">
    <location>
        <begin position="191"/>
        <end position="238"/>
    </location>
</feature>
<organism evidence="2 3">
    <name type="scientific">Candidatus Faecalibacterium intestinigallinarum</name>
    <dbReference type="NCBI Taxonomy" id="2838581"/>
    <lineage>
        <taxon>Bacteria</taxon>
        <taxon>Bacillati</taxon>
        <taxon>Bacillota</taxon>
        <taxon>Clostridia</taxon>
        <taxon>Eubacteriales</taxon>
        <taxon>Oscillospiraceae</taxon>
        <taxon>Faecalibacterium</taxon>
    </lineage>
</organism>
<evidence type="ECO:0000313" key="3">
    <source>
        <dbReference type="Proteomes" id="UP000823933"/>
    </source>
</evidence>